<reference evidence="1 2" key="1">
    <citation type="journal article" date="2015" name="Mol. Plant Microbe Interact.">
        <title>Genome, transcriptome, and functional analyses of Penicillium expansum provide new insights into secondary metabolism and pathogenicity.</title>
        <authorList>
            <person name="Ballester A.R."/>
            <person name="Marcet-Houben M."/>
            <person name="Levin E."/>
            <person name="Sela N."/>
            <person name="Selma-Lazaro C."/>
            <person name="Carmona L."/>
            <person name="Wisniewski M."/>
            <person name="Droby S."/>
            <person name="Gonzalez-Candelas L."/>
            <person name="Gabaldon T."/>
        </authorList>
    </citation>
    <scope>NUCLEOTIDE SEQUENCE [LARGE SCALE GENOMIC DNA]</scope>
    <source>
        <strain evidence="1 2">MD-8</strain>
    </source>
</reference>
<protein>
    <submittedName>
        <fullName evidence="1">Uncharacterized protein</fullName>
    </submittedName>
</protein>
<dbReference type="EMBL" id="JQFZ01000117">
    <property type="protein sequence ID" value="KGO58601.1"/>
    <property type="molecule type" value="Genomic_DNA"/>
</dbReference>
<dbReference type="VEuPathDB" id="FungiDB:PEXP_000370"/>
<dbReference type="Proteomes" id="UP000030143">
    <property type="component" value="Unassembled WGS sequence"/>
</dbReference>
<comment type="caution">
    <text evidence="1">The sequence shown here is derived from an EMBL/GenBank/DDBJ whole genome shotgun (WGS) entry which is preliminary data.</text>
</comment>
<dbReference type="HOGENOM" id="CLU_3087944_0_0_1"/>
<dbReference type="GeneID" id="27679276"/>
<evidence type="ECO:0000313" key="2">
    <source>
        <dbReference type="Proteomes" id="UP000030143"/>
    </source>
</evidence>
<dbReference type="RefSeq" id="XP_016600038.1">
    <property type="nucleotide sequence ID" value="XM_016743856.1"/>
</dbReference>
<proteinExistence type="predicted"/>
<accession>A0A0A2IPC0</accession>
<sequence>MAILYDFMPLLQAPNLAIPIAIVLIMQIKKIGCHWVNKNASHLPEGQYELNR</sequence>
<gene>
    <name evidence="1" type="ORF">PEX2_065850</name>
</gene>
<name>A0A0A2IPC0_PENEN</name>
<evidence type="ECO:0000313" key="1">
    <source>
        <dbReference type="EMBL" id="KGO58601.1"/>
    </source>
</evidence>
<organism evidence="1 2">
    <name type="scientific">Penicillium expansum</name>
    <name type="common">Blue mold rot fungus</name>
    <dbReference type="NCBI Taxonomy" id="27334"/>
    <lineage>
        <taxon>Eukaryota</taxon>
        <taxon>Fungi</taxon>
        <taxon>Dikarya</taxon>
        <taxon>Ascomycota</taxon>
        <taxon>Pezizomycotina</taxon>
        <taxon>Eurotiomycetes</taxon>
        <taxon>Eurotiomycetidae</taxon>
        <taxon>Eurotiales</taxon>
        <taxon>Aspergillaceae</taxon>
        <taxon>Penicillium</taxon>
    </lineage>
</organism>
<dbReference type="AlphaFoldDB" id="A0A0A2IPC0"/>
<keyword evidence="2" id="KW-1185">Reference proteome</keyword>